<dbReference type="InterPro" id="IPR002549">
    <property type="entry name" value="AI-2E-like"/>
</dbReference>
<evidence type="ECO:0000256" key="1">
    <source>
        <dbReference type="ARBA" id="ARBA00004141"/>
    </source>
</evidence>
<keyword evidence="8" id="KW-1185">Reference proteome</keyword>
<dbReference type="EMBL" id="JAUQSZ010000005">
    <property type="protein sequence ID" value="MDO7842476.1"/>
    <property type="molecule type" value="Genomic_DNA"/>
</dbReference>
<evidence type="ECO:0000256" key="6">
    <source>
        <dbReference type="SAM" id="Phobius"/>
    </source>
</evidence>
<feature type="transmembrane region" description="Helical" evidence="6">
    <location>
        <begin position="47"/>
        <end position="65"/>
    </location>
</feature>
<protein>
    <submittedName>
        <fullName evidence="7">AI-2E family transporter</fullName>
    </submittedName>
</protein>
<organism evidence="7 8">
    <name type="scientific">Sphingomonas immobilis</name>
    <dbReference type="NCBI Taxonomy" id="3063997"/>
    <lineage>
        <taxon>Bacteria</taxon>
        <taxon>Pseudomonadati</taxon>
        <taxon>Pseudomonadota</taxon>
        <taxon>Alphaproteobacteria</taxon>
        <taxon>Sphingomonadales</taxon>
        <taxon>Sphingomonadaceae</taxon>
        <taxon>Sphingomonas</taxon>
    </lineage>
</organism>
<dbReference type="PANTHER" id="PTHR21716">
    <property type="entry name" value="TRANSMEMBRANE PROTEIN"/>
    <property type="match status" value="1"/>
</dbReference>
<evidence type="ECO:0000256" key="3">
    <source>
        <dbReference type="ARBA" id="ARBA00022692"/>
    </source>
</evidence>
<gene>
    <name evidence="7" type="ORF">Q5H94_09060</name>
</gene>
<comment type="similarity">
    <text evidence="2">Belongs to the autoinducer-2 exporter (AI-2E) (TC 2.A.86) family.</text>
</comment>
<dbReference type="RefSeq" id="WP_304561067.1">
    <property type="nucleotide sequence ID" value="NZ_JAUQSZ010000005.1"/>
</dbReference>
<feature type="transmembrane region" description="Helical" evidence="6">
    <location>
        <begin position="286"/>
        <end position="304"/>
    </location>
</feature>
<feature type="transmembrane region" description="Helical" evidence="6">
    <location>
        <begin position="21"/>
        <end position="41"/>
    </location>
</feature>
<comment type="caution">
    <text evidence="7">The sequence shown here is derived from an EMBL/GenBank/DDBJ whole genome shotgun (WGS) entry which is preliminary data.</text>
</comment>
<keyword evidence="4 6" id="KW-1133">Transmembrane helix</keyword>
<evidence type="ECO:0000313" key="7">
    <source>
        <dbReference type="EMBL" id="MDO7842476.1"/>
    </source>
</evidence>
<proteinExistence type="inferred from homology"/>
<feature type="transmembrane region" description="Helical" evidence="6">
    <location>
        <begin position="171"/>
        <end position="190"/>
    </location>
</feature>
<dbReference type="Proteomes" id="UP001176468">
    <property type="component" value="Unassembled WGS sequence"/>
</dbReference>
<name>A0ABT8ZY21_9SPHN</name>
<keyword evidence="5 6" id="KW-0472">Membrane</keyword>
<comment type="subcellular location">
    <subcellularLocation>
        <location evidence="1">Membrane</location>
        <topology evidence="1">Multi-pass membrane protein</topology>
    </subcellularLocation>
</comment>
<feature type="transmembrane region" description="Helical" evidence="6">
    <location>
        <begin position="220"/>
        <end position="244"/>
    </location>
</feature>
<sequence length="386" mass="41469">MTGREPPYDAILEANNRRDRLLASLTLFAGIGLAISLPFALKAGAEFFLPTTAALVIAIALVPILEWLERHRVPSSLAALTCILLFLLAANIALAAIVVPAIEFFRKLPERIDRIQMNIAPLIDLYSSLEKYLNRTVRHLAATGPVRAPQTAAVAPPNSILELAATSAPTAIVQVFFAILVIYFFLAGWTRLRKRTITSRSSFGGAMATARVIQDVVDDTAAYLGTITMINLILGLIVAGVLWAMGMPYPLMWGGIVALLNYVPYFGPIAAALLLGLGGLMTFKDIWAASFPAVLMIGCHLVEANAITPLIVGRRLTINPILILISISFWSWIWGTPGALLAVPLLIILQTVLGAIGKPDIAGFLFEHDARAPRPGVYSNNGADSG</sequence>
<evidence type="ECO:0000313" key="8">
    <source>
        <dbReference type="Proteomes" id="UP001176468"/>
    </source>
</evidence>
<accession>A0ABT8ZY21</accession>
<reference evidence="7" key="1">
    <citation type="submission" date="2023-07" db="EMBL/GenBank/DDBJ databases">
        <authorList>
            <person name="Kim M.K."/>
        </authorList>
    </citation>
    <scope>NUCLEOTIDE SEQUENCE</scope>
    <source>
        <strain evidence="7">CA1-15</strain>
    </source>
</reference>
<keyword evidence="3 6" id="KW-0812">Transmembrane</keyword>
<evidence type="ECO:0000256" key="4">
    <source>
        <dbReference type="ARBA" id="ARBA00022989"/>
    </source>
</evidence>
<feature type="transmembrane region" description="Helical" evidence="6">
    <location>
        <begin position="256"/>
        <end position="280"/>
    </location>
</feature>
<feature type="transmembrane region" description="Helical" evidence="6">
    <location>
        <begin position="77"/>
        <end position="102"/>
    </location>
</feature>
<evidence type="ECO:0000256" key="2">
    <source>
        <dbReference type="ARBA" id="ARBA00009773"/>
    </source>
</evidence>
<dbReference type="PANTHER" id="PTHR21716:SF16">
    <property type="entry name" value="BLL1467 PROTEIN"/>
    <property type="match status" value="1"/>
</dbReference>
<dbReference type="Pfam" id="PF01594">
    <property type="entry name" value="AI-2E_transport"/>
    <property type="match status" value="1"/>
</dbReference>
<evidence type="ECO:0000256" key="5">
    <source>
        <dbReference type="ARBA" id="ARBA00023136"/>
    </source>
</evidence>